<comment type="cofactor">
    <cofactor evidence="4">
        <name>Mn(2+)</name>
        <dbReference type="ChEBI" id="CHEBI:29035"/>
    </cofactor>
    <text evidence="4">Binds 2 manganese ions per subunit.</text>
</comment>
<dbReference type="InterPro" id="IPR006035">
    <property type="entry name" value="Ureohydrolase"/>
</dbReference>
<evidence type="ECO:0000256" key="2">
    <source>
        <dbReference type="ARBA" id="ARBA00022723"/>
    </source>
</evidence>
<keyword evidence="3 5" id="KW-0378">Hydrolase</keyword>
<feature type="binding site" evidence="4">
    <location>
        <position position="126"/>
    </location>
    <ligand>
        <name>Mn(2+)</name>
        <dbReference type="ChEBI" id="CHEBI:29035"/>
        <label>2</label>
    </ligand>
</feature>
<dbReference type="PANTHER" id="PTHR11358">
    <property type="entry name" value="ARGINASE/AGMATINASE"/>
    <property type="match status" value="1"/>
</dbReference>
<reference evidence="6" key="1">
    <citation type="journal article" date="2014" name="Genome Biol. Evol.">
        <title>Pangenome evidence for extensive interdomain horizontal transfer affecting lineage core and shell genes in uncultured planktonic thaumarchaeota and euryarchaeota.</title>
        <authorList>
            <person name="Deschamps P."/>
            <person name="Zivanovic Y."/>
            <person name="Moreira D."/>
            <person name="Rodriguez-Valera F."/>
            <person name="Lopez-Garcia P."/>
        </authorList>
    </citation>
    <scope>NUCLEOTIDE SEQUENCE</scope>
</reference>
<dbReference type="Pfam" id="PF00491">
    <property type="entry name" value="Arginase"/>
    <property type="match status" value="1"/>
</dbReference>
<dbReference type="Gene3D" id="3.40.800.10">
    <property type="entry name" value="Ureohydrolase domain"/>
    <property type="match status" value="1"/>
</dbReference>
<feature type="binding site" evidence="4">
    <location>
        <position position="209"/>
    </location>
    <ligand>
        <name>Mn(2+)</name>
        <dbReference type="ChEBI" id="CHEBI:29035"/>
        <label>1</label>
    </ligand>
</feature>
<evidence type="ECO:0000256" key="4">
    <source>
        <dbReference type="PIRSR" id="PIRSR036979-1"/>
    </source>
</evidence>
<feature type="binding site" evidence="4">
    <location>
        <position position="130"/>
    </location>
    <ligand>
        <name>Mn(2+)</name>
        <dbReference type="ChEBI" id="CHEBI:29035"/>
        <label>1</label>
    </ligand>
</feature>
<dbReference type="InterPro" id="IPR020855">
    <property type="entry name" value="Ureohydrolase_Mn_BS"/>
</dbReference>
<sequence length="280" mass="31246">MESICWTNCTSFEEAEVIVLGVPDESKSHALRKGTNKAPQRIRQISNIRDSYKRSKKKSLGLPYNDISARIYDYGDIDKKEIGSVYDKILSSSKIPILIGGDHSITVKVIESISKKVGPISMVYFDAHPDFVSTRRNYYGSVFTDILPHIDSISSIQIGIRTPEKEEIENLNKHNIKVITPFEIMEKGVKKVSEYILSTLGEHTYISFDMDCIDPAYAPGVSVPVPLGLRSVEATYILKKIVENGMVAMDLMEVCPPYDIKDRTSHLASRIVGETISALG</sequence>
<dbReference type="EMBL" id="KF900954">
    <property type="protein sequence ID" value="AIF12772.1"/>
    <property type="molecule type" value="Genomic_DNA"/>
</dbReference>
<feature type="binding site" evidence="4">
    <location>
        <position position="211"/>
    </location>
    <ligand>
        <name>Mn(2+)</name>
        <dbReference type="ChEBI" id="CHEBI:29035"/>
        <label>1</label>
    </ligand>
</feature>
<dbReference type="GO" id="GO:0033389">
    <property type="term" value="P:putrescine biosynthetic process from arginine, via agmatine"/>
    <property type="evidence" value="ECO:0007669"/>
    <property type="project" value="TreeGrafter"/>
</dbReference>
<comment type="similarity">
    <text evidence="1">Belongs to the arginase family. Agmatinase subfamily.</text>
</comment>
<dbReference type="GO" id="GO:0008783">
    <property type="term" value="F:agmatinase activity"/>
    <property type="evidence" value="ECO:0007669"/>
    <property type="project" value="UniProtKB-EC"/>
</dbReference>
<accession>A0A075HEE4</accession>
<evidence type="ECO:0000256" key="5">
    <source>
        <dbReference type="RuleBase" id="RU003684"/>
    </source>
</evidence>
<protein>
    <submittedName>
        <fullName evidence="6">Arginase (SpeB)</fullName>
        <ecNumber evidence="6">3.5.3.11</ecNumber>
    </submittedName>
</protein>
<evidence type="ECO:0000313" key="6">
    <source>
        <dbReference type="EMBL" id="AIF12772.1"/>
    </source>
</evidence>
<proteinExistence type="inferred from homology"/>
<evidence type="ECO:0000256" key="3">
    <source>
        <dbReference type="ARBA" id="ARBA00022801"/>
    </source>
</evidence>
<dbReference type="AlphaFoldDB" id="A0A075HEE4"/>
<evidence type="ECO:0000256" key="1">
    <source>
        <dbReference type="ARBA" id="ARBA00009227"/>
    </source>
</evidence>
<gene>
    <name evidence="6" type="primary">speB</name>
</gene>
<dbReference type="PROSITE" id="PS01053">
    <property type="entry name" value="ARGINASE_1"/>
    <property type="match status" value="1"/>
</dbReference>
<feature type="binding site" evidence="4">
    <location>
        <position position="103"/>
    </location>
    <ligand>
        <name>Mn(2+)</name>
        <dbReference type="ChEBI" id="CHEBI:29035"/>
        <label>1</label>
    </ligand>
</feature>
<keyword evidence="2 4" id="KW-0479">Metal-binding</keyword>
<dbReference type="PROSITE" id="PS51409">
    <property type="entry name" value="ARGINASE_2"/>
    <property type="match status" value="1"/>
</dbReference>
<dbReference type="InterPro" id="IPR023696">
    <property type="entry name" value="Ureohydrolase_dom_sf"/>
</dbReference>
<organism evidence="6">
    <name type="scientific">uncultured marine thaumarchaeote KM3_57_D03</name>
    <dbReference type="NCBI Taxonomy" id="1456206"/>
    <lineage>
        <taxon>Archaea</taxon>
        <taxon>Nitrososphaerota</taxon>
        <taxon>environmental samples</taxon>
    </lineage>
</organism>
<dbReference type="GO" id="GO:0046872">
    <property type="term" value="F:metal ion binding"/>
    <property type="evidence" value="ECO:0007669"/>
    <property type="project" value="UniProtKB-KW"/>
</dbReference>
<keyword evidence="4" id="KW-0464">Manganese</keyword>
<dbReference type="EC" id="3.5.3.11" evidence="6"/>
<dbReference type="PANTHER" id="PTHR11358:SF26">
    <property type="entry name" value="GUANIDINO ACID HYDROLASE, MITOCHONDRIAL"/>
    <property type="match status" value="1"/>
</dbReference>
<dbReference type="PIRSF" id="PIRSF036979">
    <property type="entry name" value="Arginase"/>
    <property type="match status" value="1"/>
</dbReference>
<feature type="binding site" evidence="4">
    <location>
        <position position="128"/>
    </location>
    <ligand>
        <name>Mn(2+)</name>
        <dbReference type="ChEBI" id="CHEBI:29035"/>
        <label>1</label>
    </ligand>
</feature>
<name>A0A075HEE4_9ARCH</name>
<dbReference type="SUPFAM" id="SSF52768">
    <property type="entry name" value="Arginase/deacetylase"/>
    <property type="match status" value="1"/>
</dbReference>